<organism evidence="1 2">
    <name type="scientific">Komagataeibacter diospyri</name>
    <dbReference type="NCBI Taxonomy" id="1932662"/>
    <lineage>
        <taxon>Bacteria</taxon>
        <taxon>Pseudomonadati</taxon>
        <taxon>Pseudomonadota</taxon>
        <taxon>Alphaproteobacteria</taxon>
        <taxon>Acetobacterales</taxon>
        <taxon>Acetobacteraceae</taxon>
        <taxon>Komagataeibacter</taxon>
    </lineage>
</organism>
<evidence type="ECO:0000313" key="2">
    <source>
        <dbReference type="Proteomes" id="UP000315095"/>
    </source>
</evidence>
<reference evidence="2" key="1">
    <citation type="submission" date="2017-01" db="EMBL/GenBank/DDBJ databases">
        <title>Komagataeibacter sp. MSKU9 whole genome sequencing project.</title>
        <authorList>
            <person name="Matsutani M."/>
            <person name="Naloka K."/>
            <person name="Theeragool G."/>
            <person name="Yakushi T."/>
            <person name="Matsushita K."/>
        </authorList>
    </citation>
    <scope>NUCLEOTIDE SEQUENCE [LARGE SCALE GENOMIC DNA]</scope>
    <source>
        <strain evidence="2">MSKU9</strain>
    </source>
</reference>
<dbReference type="AlphaFoldDB" id="A0A4P5NSN8"/>
<name>A0A4P5NSN8_9PROT</name>
<evidence type="ECO:0000313" key="1">
    <source>
        <dbReference type="EMBL" id="GCE84579.1"/>
    </source>
</evidence>
<accession>A0A4P5NSN8</accession>
<gene>
    <name evidence="1" type="ORF">MSKU9_2720</name>
</gene>
<proteinExistence type="predicted"/>
<sequence>MHTLLFCPFHPEWPNVPGQDVGTIFSTGLMPFSVL</sequence>
<dbReference type="Proteomes" id="UP000315095">
    <property type="component" value="Unassembled WGS sequence"/>
</dbReference>
<protein>
    <submittedName>
        <fullName evidence="1">Uncharacterized protein</fullName>
    </submittedName>
</protein>
<dbReference type="EMBL" id="BDLU01000062">
    <property type="protein sequence ID" value="GCE84579.1"/>
    <property type="molecule type" value="Genomic_DNA"/>
</dbReference>
<keyword evidence="2" id="KW-1185">Reference proteome</keyword>
<comment type="caution">
    <text evidence="1">The sequence shown here is derived from an EMBL/GenBank/DDBJ whole genome shotgun (WGS) entry which is preliminary data.</text>
</comment>